<evidence type="ECO:0000313" key="3">
    <source>
        <dbReference type="Proteomes" id="UP000192132"/>
    </source>
</evidence>
<dbReference type="AlphaFoldDB" id="A0A1S8CVJ8"/>
<proteinExistence type="predicted"/>
<keyword evidence="1" id="KW-1133">Transmembrane helix</keyword>
<evidence type="ECO:0000313" key="2">
    <source>
        <dbReference type="EMBL" id="ONG40984.1"/>
    </source>
</evidence>
<accession>A0A1S8CVJ8</accession>
<feature type="transmembrane region" description="Helical" evidence="1">
    <location>
        <begin position="20"/>
        <end position="41"/>
    </location>
</feature>
<evidence type="ECO:0000256" key="1">
    <source>
        <dbReference type="SAM" id="Phobius"/>
    </source>
</evidence>
<dbReference type="Proteomes" id="UP000192132">
    <property type="component" value="Unassembled WGS sequence"/>
</dbReference>
<organism evidence="2 3">
    <name type="scientific">Alkanindiges hydrocarboniclasticus</name>
    <dbReference type="NCBI Taxonomy" id="1907941"/>
    <lineage>
        <taxon>Bacteria</taxon>
        <taxon>Pseudomonadati</taxon>
        <taxon>Pseudomonadota</taxon>
        <taxon>Gammaproteobacteria</taxon>
        <taxon>Moraxellales</taxon>
        <taxon>Moraxellaceae</taxon>
        <taxon>Alkanindiges</taxon>
    </lineage>
</organism>
<sequence>MWKWLLQQIDISDELPRFSALYMGLSGVVMGMAFVGLYFHYERQDNHVLGIAIIMTLLMSLYERYRIKAHKSANLTLLSAIIYSLLMR</sequence>
<name>A0A1S8CVJ8_9GAMM</name>
<dbReference type="STRING" id="1907941.BKE30_05995"/>
<reference evidence="2 3" key="1">
    <citation type="submission" date="2016-10" db="EMBL/GenBank/DDBJ databases">
        <title>Draft Genome sequence of Alkanindiges sp. strain H1.</title>
        <authorList>
            <person name="Subhash Y."/>
            <person name="Lee S."/>
        </authorList>
    </citation>
    <scope>NUCLEOTIDE SEQUENCE [LARGE SCALE GENOMIC DNA]</scope>
    <source>
        <strain evidence="2 3">H1</strain>
    </source>
</reference>
<feature type="transmembrane region" description="Helical" evidence="1">
    <location>
        <begin position="47"/>
        <end position="65"/>
    </location>
</feature>
<dbReference type="RefSeq" id="WP_076877712.1">
    <property type="nucleotide sequence ID" value="NZ_MLCN01000014.1"/>
</dbReference>
<keyword evidence="3" id="KW-1185">Reference proteome</keyword>
<keyword evidence="1" id="KW-0812">Transmembrane</keyword>
<gene>
    <name evidence="2" type="ORF">BKE30_05995</name>
</gene>
<comment type="caution">
    <text evidence="2">The sequence shown here is derived from an EMBL/GenBank/DDBJ whole genome shotgun (WGS) entry which is preliminary data.</text>
</comment>
<dbReference type="EMBL" id="MLCN01000014">
    <property type="protein sequence ID" value="ONG40984.1"/>
    <property type="molecule type" value="Genomic_DNA"/>
</dbReference>
<protein>
    <submittedName>
        <fullName evidence="2">Uncharacterized protein</fullName>
    </submittedName>
</protein>
<keyword evidence="1" id="KW-0472">Membrane</keyword>
<dbReference type="OrthoDB" id="6717590at2"/>